<proteinExistence type="predicted"/>
<feature type="compositionally biased region" description="Basic and acidic residues" evidence="1">
    <location>
        <begin position="873"/>
        <end position="885"/>
    </location>
</feature>
<dbReference type="AlphaFoldDB" id="A0AAV2HBD5"/>
<feature type="region of interest" description="Disordered" evidence="1">
    <location>
        <begin position="859"/>
        <end position="914"/>
    </location>
</feature>
<feature type="region of interest" description="Disordered" evidence="1">
    <location>
        <begin position="222"/>
        <end position="248"/>
    </location>
</feature>
<feature type="compositionally biased region" description="Basic and acidic residues" evidence="1">
    <location>
        <begin position="523"/>
        <end position="539"/>
    </location>
</feature>
<feature type="region of interest" description="Disordered" evidence="1">
    <location>
        <begin position="424"/>
        <end position="457"/>
    </location>
</feature>
<feature type="compositionally biased region" description="Basic and acidic residues" evidence="1">
    <location>
        <begin position="892"/>
        <end position="904"/>
    </location>
</feature>
<gene>
    <name evidence="2" type="ORF">GSLYS_00005309001</name>
</gene>
<feature type="region of interest" description="Disordered" evidence="1">
    <location>
        <begin position="302"/>
        <end position="360"/>
    </location>
</feature>
<keyword evidence="3" id="KW-1185">Reference proteome</keyword>
<evidence type="ECO:0000256" key="1">
    <source>
        <dbReference type="SAM" id="MobiDB-lite"/>
    </source>
</evidence>
<name>A0AAV2HBD5_LYMST</name>
<feature type="region of interest" description="Disordered" evidence="1">
    <location>
        <begin position="498"/>
        <end position="611"/>
    </location>
</feature>
<evidence type="ECO:0000313" key="3">
    <source>
        <dbReference type="Proteomes" id="UP001497497"/>
    </source>
</evidence>
<feature type="compositionally biased region" description="Polar residues" evidence="1">
    <location>
        <begin position="99"/>
        <end position="108"/>
    </location>
</feature>
<organism evidence="2 3">
    <name type="scientific">Lymnaea stagnalis</name>
    <name type="common">Great pond snail</name>
    <name type="synonym">Helix stagnalis</name>
    <dbReference type="NCBI Taxonomy" id="6523"/>
    <lineage>
        <taxon>Eukaryota</taxon>
        <taxon>Metazoa</taxon>
        <taxon>Spiralia</taxon>
        <taxon>Lophotrochozoa</taxon>
        <taxon>Mollusca</taxon>
        <taxon>Gastropoda</taxon>
        <taxon>Heterobranchia</taxon>
        <taxon>Euthyneura</taxon>
        <taxon>Panpulmonata</taxon>
        <taxon>Hygrophila</taxon>
        <taxon>Lymnaeoidea</taxon>
        <taxon>Lymnaeidae</taxon>
        <taxon>Lymnaea</taxon>
    </lineage>
</organism>
<feature type="region of interest" description="Disordered" evidence="1">
    <location>
        <begin position="803"/>
        <end position="838"/>
    </location>
</feature>
<feature type="region of interest" description="Disordered" evidence="1">
    <location>
        <begin position="1148"/>
        <end position="1208"/>
    </location>
</feature>
<feature type="compositionally biased region" description="Polar residues" evidence="1">
    <location>
        <begin position="1154"/>
        <end position="1184"/>
    </location>
</feature>
<evidence type="ECO:0000313" key="2">
    <source>
        <dbReference type="EMBL" id="CAL1531214.1"/>
    </source>
</evidence>
<reference evidence="2 3" key="1">
    <citation type="submission" date="2024-04" db="EMBL/GenBank/DDBJ databases">
        <authorList>
            <consortium name="Genoscope - CEA"/>
            <person name="William W."/>
        </authorList>
    </citation>
    <scope>NUCLEOTIDE SEQUENCE [LARGE SCALE GENOMIC DNA]</scope>
</reference>
<feature type="compositionally biased region" description="Basic and acidic residues" evidence="1">
    <location>
        <begin position="968"/>
        <end position="980"/>
    </location>
</feature>
<feature type="region of interest" description="Disordered" evidence="1">
    <location>
        <begin position="53"/>
        <end position="108"/>
    </location>
</feature>
<feature type="compositionally biased region" description="Polar residues" evidence="1">
    <location>
        <begin position="540"/>
        <end position="557"/>
    </location>
</feature>
<dbReference type="Proteomes" id="UP001497497">
    <property type="component" value="Unassembled WGS sequence"/>
</dbReference>
<feature type="region of interest" description="Disordered" evidence="1">
    <location>
        <begin position="639"/>
        <end position="673"/>
    </location>
</feature>
<comment type="caution">
    <text evidence="2">The sequence shown here is derived from an EMBL/GenBank/DDBJ whole genome shotgun (WGS) entry which is preliminary data.</text>
</comment>
<feature type="compositionally biased region" description="Basic and acidic residues" evidence="1">
    <location>
        <begin position="949"/>
        <end position="961"/>
    </location>
</feature>
<feature type="compositionally biased region" description="Basic and acidic residues" evidence="1">
    <location>
        <begin position="816"/>
        <end position="828"/>
    </location>
</feature>
<feature type="region of interest" description="Disordered" evidence="1">
    <location>
        <begin position="136"/>
        <end position="159"/>
    </location>
</feature>
<feature type="compositionally biased region" description="Polar residues" evidence="1">
    <location>
        <begin position="310"/>
        <end position="344"/>
    </location>
</feature>
<dbReference type="EMBL" id="CAXITT010000083">
    <property type="protein sequence ID" value="CAL1531214.1"/>
    <property type="molecule type" value="Genomic_DNA"/>
</dbReference>
<sequence>MKNKNKMDFQGSQLLSAKNLSKTWSFILTLVTLLWVVGQKNLVVRASVIDSGRTGDPVRQGAFKGDSVSDHSNGLRGEKHGGSDRTGRPGQLGGRDRWATTSQRTQGKSTFTIKESADRNEDFARTWLEGRLSHSEDNRVNDRGEEEETVSSDGKRSWFQSWSGKRRRNLGPVDTTNKGTAERGLKRLGLKEVPDNEDGIAKFTSENIIGPTKILNSAQQFRGESWSPGPDSVQGPLQNDGKISREASDENWESLARYQSHINQIYDYLNSQGGRQSTIGDSKYFSLIPYFYNVPNLQTAQDKNIPDQGNVFSNSDSDSQFNVNQKKSAQGETPESDWSSSRQRWMSHKMKQPDSYLPDSDNLAPRLTAFNDLKFKNSTMREWMARENGRGVLLNAFKSLYHQMPNAPGGQIKFNEKKTLAKNVNTEKAGRRSQSKGPKPSSYSTHRKRPAFHSWGGKKRNTGYSYWSSNVPGLDQNVQPTNTRFVLKELPSRNERSILSFKVKRSQGHTNPEDSVANLETGQTHHGDQFENLGSDRPRNNLNSGESDRPTTITGSSPAPLMSHRNVLKNNSEPFKSIDNKPDRKVSGGDDKLERRSTENDPLRNRRQSNSLKLLQAGDRAVVKTELTQVKTNFDHVRTARSNPTNGKISRRLTLTHKQEERRSPSDVSLIKRGKREAIHAELSPSNLRDVNFMNELKQNGGGNAVPVDVTLLDADETSSPNEPSFPMFGMYPYTKLGEILGQTGRQAVEKPSLYTWWEKRDILGDVEKRPSFHSWSGKRNVIGELEKRASFHSWSGKRDSVGQLEKRPSFHSWSGKRDNVGEREKRPSFSSWSGKRDNIGELEKRPSFHSWSGKRDSFEELEKRPSFHSWSGKRDSSEELEKRPSFHSWSGKRDSFGALEKRPSFHSWPGKRDAIGELEKRPSFHSWSGKRDSFVELEKRPSFHSWSGKRDSAEELEKRPSFHSWSGKRDSVEELEKRPSFHSWSGKRDSFGALEKRPSFHSWSGKRDAIGELEKRPSFHSWSGKRDAIGELEKRPSFHSWSGKRDAIGELEKRPSFHSWSGKRDAIGELEKRPSFHSWSGKRDAIGELEKRPSFHSWSGKRDAIGELEKRPSFNSWSGKRDAIGELEKRPYFHSWSGKREAIGELEKRPSFHSWSGKRSSPDNLETDAPSESVTRNQLSNTWKHLPRMEETDPVIPGDNSFRDTLPGNDDSDYFLKISSLNVFPEKWDSPQYEQET</sequence>
<feature type="compositionally biased region" description="Basic and acidic residues" evidence="1">
    <location>
        <begin position="576"/>
        <end position="604"/>
    </location>
</feature>
<accession>A0AAV2HBD5</accession>
<feature type="compositionally biased region" description="Basic residues" evidence="1">
    <location>
        <begin position="445"/>
        <end position="457"/>
    </location>
</feature>
<protein>
    <submittedName>
        <fullName evidence="2">Uncharacterized protein</fullName>
    </submittedName>
</protein>
<feature type="region of interest" description="Disordered" evidence="1">
    <location>
        <begin position="942"/>
        <end position="992"/>
    </location>
</feature>
<feature type="compositionally biased region" description="Basic and acidic residues" evidence="1">
    <location>
        <begin position="76"/>
        <end position="87"/>
    </location>
</feature>